<dbReference type="GO" id="GO:0080120">
    <property type="term" value="P:CAAX-box protein maturation"/>
    <property type="evidence" value="ECO:0007669"/>
    <property type="project" value="UniProtKB-ARBA"/>
</dbReference>
<feature type="transmembrane region" description="Helical" evidence="1">
    <location>
        <begin position="224"/>
        <end position="244"/>
    </location>
</feature>
<gene>
    <name evidence="3" type="ORF">ACFSAS_08405</name>
</gene>
<evidence type="ECO:0000313" key="4">
    <source>
        <dbReference type="Proteomes" id="UP001597092"/>
    </source>
</evidence>
<protein>
    <submittedName>
        <fullName evidence="3">CPBP family intramembrane glutamic endopeptidase</fullName>
        <ecNumber evidence="3">3.4.-.-</ecNumber>
    </submittedName>
</protein>
<keyword evidence="1" id="KW-1133">Transmembrane helix</keyword>
<dbReference type="Pfam" id="PF02517">
    <property type="entry name" value="Rce1-like"/>
    <property type="match status" value="1"/>
</dbReference>
<feature type="domain" description="CAAX prenyl protease 2/Lysostaphin resistance protein A-like" evidence="2">
    <location>
        <begin position="115"/>
        <end position="212"/>
    </location>
</feature>
<feature type="transmembrane region" description="Helical" evidence="1">
    <location>
        <begin position="12"/>
        <end position="34"/>
    </location>
</feature>
<name>A0ABD6DUP3_9EURY</name>
<organism evidence="3 4">
    <name type="scientific">Halobellus litoreus</name>
    <dbReference type="NCBI Taxonomy" id="755310"/>
    <lineage>
        <taxon>Archaea</taxon>
        <taxon>Methanobacteriati</taxon>
        <taxon>Methanobacteriota</taxon>
        <taxon>Stenosarchaea group</taxon>
        <taxon>Halobacteria</taxon>
        <taxon>Halobacteriales</taxon>
        <taxon>Haloferacaceae</taxon>
        <taxon>Halobellus</taxon>
    </lineage>
</organism>
<dbReference type="Proteomes" id="UP001597092">
    <property type="component" value="Unassembled WGS sequence"/>
</dbReference>
<dbReference type="AlphaFoldDB" id="A0ABD6DUP3"/>
<feature type="transmembrane region" description="Helical" evidence="1">
    <location>
        <begin position="176"/>
        <end position="195"/>
    </location>
</feature>
<feature type="transmembrane region" description="Helical" evidence="1">
    <location>
        <begin position="78"/>
        <end position="99"/>
    </location>
</feature>
<dbReference type="EMBL" id="JBHUDP010000002">
    <property type="protein sequence ID" value="MFD1685630.1"/>
    <property type="molecule type" value="Genomic_DNA"/>
</dbReference>
<reference evidence="3 4" key="1">
    <citation type="journal article" date="2019" name="Int. J. Syst. Evol. Microbiol.">
        <title>The Global Catalogue of Microorganisms (GCM) 10K type strain sequencing project: providing services to taxonomists for standard genome sequencing and annotation.</title>
        <authorList>
            <consortium name="The Broad Institute Genomics Platform"/>
            <consortium name="The Broad Institute Genome Sequencing Center for Infectious Disease"/>
            <person name="Wu L."/>
            <person name="Ma J."/>
        </authorList>
    </citation>
    <scope>NUCLEOTIDE SEQUENCE [LARGE SCALE GENOMIC DNA]</scope>
    <source>
        <strain evidence="3 4">CGMCC 1.10387</strain>
    </source>
</reference>
<feature type="transmembrane region" description="Helical" evidence="1">
    <location>
        <begin position="200"/>
        <end position="218"/>
    </location>
</feature>
<dbReference type="EC" id="3.4.-.-" evidence="3"/>
<feature type="transmembrane region" description="Helical" evidence="1">
    <location>
        <begin position="46"/>
        <end position="66"/>
    </location>
</feature>
<keyword evidence="3" id="KW-0378">Hydrolase</keyword>
<feature type="transmembrane region" description="Helical" evidence="1">
    <location>
        <begin position="114"/>
        <end position="135"/>
    </location>
</feature>
<keyword evidence="1" id="KW-0472">Membrane</keyword>
<evidence type="ECO:0000259" key="2">
    <source>
        <dbReference type="Pfam" id="PF02517"/>
    </source>
</evidence>
<comment type="caution">
    <text evidence="3">The sequence shown here is derived from an EMBL/GenBank/DDBJ whole genome shotgun (WGS) entry which is preliminary data.</text>
</comment>
<sequence length="273" mass="29371">MNTIVERRPIAFTLGLTIALIGMAVAGRLVLAPLLPQLTLDGVGLLLNWLFVGVTFGLVAWLGWSEKIRLTARVNRRALVYLLPFAIAVFIPVVFGLTIPEVSLVRGEVLPDWATLLVVIVGVALGAALFEEILYRGVLLRALESRGHLFAGVVTATAFGLTHVSKIVLGGSVAEWLPSMILIIPLGIGLAAVAFRLESIWPLIVWHFAVDVTGLLSAGQSQAYTLTTLGFILFVGVMGLWLLWQDDRAAKAALSSDTTSTFTESGKMDPNSR</sequence>
<keyword evidence="1" id="KW-0812">Transmembrane</keyword>
<dbReference type="GO" id="GO:0004175">
    <property type="term" value="F:endopeptidase activity"/>
    <property type="evidence" value="ECO:0007669"/>
    <property type="project" value="UniProtKB-ARBA"/>
</dbReference>
<evidence type="ECO:0000313" key="3">
    <source>
        <dbReference type="EMBL" id="MFD1685630.1"/>
    </source>
</evidence>
<evidence type="ECO:0000256" key="1">
    <source>
        <dbReference type="SAM" id="Phobius"/>
    </source>
</evidence>
<feature type="transmembrane region" description="Helical" evidence="1">
    <location>
        <begin position="147"/>
        <end position="164"/>
    </location>
</feature>
<dbReference type="RefSeq" id="WP_256306322.1">
    <property type="nucleotide sequence ID" value="NZ_JANHAW010000001.1"/>
</dbReference>
<accession>A0ABD6DUP3</accession>
<dbReference type="InterPro" id="IPR003675">
    <property type="entry name" value="Rce1/LyrA-like_dom"/>
</dbReference>
<keyword evidence="4" id="KW-1185">Reference proteome</keyword>
<proteinExistence type="predicted"/>